<evidence type="ECO:0000313" key="1">
    <source>
        <dbReference type="EMBL" id="MDR6269830.1"/>
    </source>
</evidence>
<accession>A0ABU1JCE8</accession>
<organism evidence="1 2">
    <name type="scientific">Arthrobacter russicus</name>
    <dbReference type="NCBI Taxonomy" id="172040"/>
    <lineage>
        <taxon>Bacteria</taxon>
        <taxon>Bacillati</taxon>
        <taxon>Actinomycetota</taxon>
        <taxon>Actinomycetes</taxon>
        <taxon>Micrococcales</taxon>
        <taxon>Micrococcaceae</taxon>
        <taxon>Arthrobacter</taxon>
    </lineage>
</organism>
<keyword evidence="2" id="KW-1185">Reference proteome</keyword>
<dbReference type="SUPFAM" id="SSF48208">
    <property type="entry name" value="Six-hairpin glycosidases"/>
    <property type="match status" value="1"/>
</dbReference>
<comment type="caution">
    <text evidence="1">The sequence shown here is derived from an EMBL/GenBank/DDBJ whole genome shotgun (WGS) entry which is preliminary data.</text>
</comment>
<dbReference type="Gene3D" id="1.50.10.20">
    <property type="match status" value="1"/>
</dbReference>
<protein>
    <submittedName>
        <fullName evidence="1">Alpha-1,6-mannanase (GH76 family)</fullName>
    </submittedName>
</protein>
<proteinExistence type="predicted"/>
<dbReference type="PANTHER" id="PTHR47791:SF3">
    <property type="entry name" value="MEIOTICALLY UP-REGULATED GENE 191 PROTEIN"/>
    <property type="match status" value="1"/>
</dbReference>
<dbReference type="InterPro" id="IPR053169">
    <property type="entry name" value="MUG_Protein"/>
</dbReference>
<sequence>MSAETTADAWAQRATVAETAVNTRFGRRPFGLPGTWLAKISTAPAKKTEWHYWWQAHYLDCLVDAAWRRNQHREPVDLGLARALLRGIRLRNFLILVNSFYDDMAWLALAVGRGQTLSEQALGRAFPGARSARRVLGRQLRKAFTDDLGGGLFWSKKRDFKNTPVNGPAALYFARDGEAEQAQHILDWLDGNLWDAEKQLYIDGIHLRPTGPEREETVWTYNQGPVLGAFCALPSALNLARAVQLIDGVERELSRGEHGGAVLLHGEGDSGLFTGILIRYLGVAARNAQLPDETREAARRMVFGTAEAVWATRSADGVFSKELGLSAEQAYPPGAAVGLSTQLQAWMILETAHQLASA</sequence>
<name>A0ABU1JCE8_9MICC</name>
<reference evidence="1 2" key="1">
    <citation type="submission" date="2023-07" db="EMBL/GenBank/DDBJ databases">
        <title>Sequencing the genomes of 1000 actinobacteria strains.</title>
        <authorList>
            <person name="Klenk H.-P."/>
        </authorList>
    </citation>
    <scope>NUCLEOTIDE SEQUENCE [LARGE SCALE GENOMIC DNA]</scope>
    <source>
        <strain evidence="1 2">DSM 14555</strain>
    </source>
</reference>
<dbReference type="Proteomes" id="UP001185069">
    <property type="component" value="Unassembled WGS sequence"/>
</dbReference>
<dbReference type="Pfam" id="PF03663">
    <property type="entry name" value="Glyco_hydro_76"/>
    <property type="match status" value="1"/>
</dbReference>
<dbReference type="EMBL" id="JAVDQF010000001">
    <property type="protein sequence ID" value="MDR6269830.1"/>
    <property type="molecule type" value="Genomic_DNA"/>
</dbReference>
<dbReference type="InterPro" id="IPR008928">
    <property type="entry name" value="6-hairpin_glycosidase_sf"/>
</dbReference>
<evidence type="ECO:0000313" key="2">
    <source>
        <dbReference type="Proteomes" id="UP001185069"/>
    </source>
</evidence>
<dbReference type="RefSeq" id="WP_309798451.1">
    <property type="nucleotide sequence ID" value="NZ_BAAAHY010000005.1"/>
</dbReference>
<dbReference type="PANTHER" id="PTHR47791">
    <property type="entry name" value="MEIOTICALLY UP-REGULATED GENE 191 PROTEIN"/>
    <property type="match status" value="1"/>
</dbReference>
<gene>
    <name evidence="1" type="ORF">JOE69_002068</name>
</gene>
<dbReference type="InterPro" id="IPR005198">
    <property type="entry name" value="Glyco_hydro_76"/>
</dbReference>